<keyword evidence="8 20" id="KW-0812">Transmembrane</keyword>
<dbReference type="Proteomes" id="UP000265515">
    <property type="component" value="Unassembled WGS sequence"/>
</dbReference>
<evidence type="ECO:0000256" key="2">
    <source>
        <dbReference type="ARBA" id="ARBA00004651"/>
    </source>
</evidence>
<organism evidence="23 24">
    <name type="scientific">Chara braunii</name>
    <name type="common">Braun's stonewort</name>
    <dbReference type="NCBI Taxonomy" id="69332"/>
    <lineage>
        <taxon>Eukaryota</taxon>
        <taxon>Viridiplantae</taxon>
        <taxon>Streptophyta</taxon>
        <taxon>Charophyceae</taxon>
        <taxon>Charales</taxon>
        <taxon>Characeae</taxon>
        <taxon>Chara</taxon>
    </lineage>
</organism>
<keyword evidence="14 20" id="KW-0472">Membrane</keyword>
<dbReference type="InterPro" id="IPR005150">
    <property type="entry name" value="Cellulose_synth"/>
</dbReference>
<comment type="cofactor">
    <cofactor evidence="1">
        <name>Mn(2+)</name>
        <dbReference type="ChEBI" id="CHEBI:29035"/>
    </cofactor>
</comment>
<keyword evidence="24" id="KW-1185">Reference proteome</keyword>
<dbReference type="GO" id="GO:0030244">
    <property type="term" value="P:cellulose biosynthetic process"/>
    <property type="evidence" value="ECO:0007669"/>
    <property type="project" value="UniProtKB-KW"/>
</dbReference>
<evidence type="ECO:0000256" key="13">
    <source>
        <dbReference type="ARBA" id="ARBA00022989"/>
    </source>
</evidence>
<evidence type="ECO:0000313" key="23">
    <source>
        <dbReference type="EMBL" id="GBG82805.1"/>
    </source>
</evidence>
<keyword evidence="10 20" id="KW-0863">Zinc-finger</keyword>
<dbReference type="PANTHER" id="PTHR13301">
    <property type="entry name" value="X-BOX TRANSCRIPTION FACTOR-RELATED"/>
    <property type="match status" value="1"/>
</dbReference>
<evidence type="ECO:0000256" key="10">
    <source>
        <dbReference type="ARBA" id="ARBA00022771"/>
    </source>
</evidence>
<dbReference type="InterPro" id="IPR029044">
    <property type="entry name" value="Nucleotide-diphossugar_trans"/>
</dbReference>
<feature type="compositionally biased region" description="Basic and acidic residues" evidence="21">
    <location>
        <begin position="160"/>
        <end position="179"/>
    </location>
</feature>
<feature type="region of interest" description="Disordered" evidence="21">
    <location>
        <begin position="284"/>
        <end position="306"/>
    </location>
</feature>
<evidence type="ECO:0000256" key="20">
    <source>
        <dbReference type="RuleBase" id="RU361116"/>
    </source>
</evidence>
<keyword evidence="15" id="KW-0464">Manganese</keyword>
<evidence type="ECO:0000256" key="16">
    <source>
        <dbReference type="ARBA" id="ARBA00023316"/>
    </source>
</evidence>
<dbReference type="GO" id="GO:0016760">
    <property type="term" value="F:cellulose synthase (UDP-forming) activity"/>
    <property type="evidence" value="ECO:0007669"/>
    <property type="project" value="UniProtKB-EC"/>
</dbReference>
<name>A0A388LKP8_CHABU</name>
<feature type="binding site" evidence="19">
    <location>
        <position position="633"/>
    </location>
    <ligand>
        <name>Mn(2+)</name>
        <dbReference type="ChEBI" id="CHEBI:29035"/>
    </ligand>
</feature>
<comment type="caution">
    <text evidence="23">The sequence shown here is derived from an EMBL/GenBank/DDBJ whole genome shotgun (WGS) entry which is preliminary data.</text>
</comment>
<accession>A0A388LKP8</accession>
<dbReference type="Gene3D" id="3.90.550.10">
    <property type="entry name" value="Spore Coat Polysaccharide Biosynthesis Protein SpsA, Chain A"/>
    <property type="match status" value="1"/>
</dbReference>
<dbReference type="GO" id="GO:0008270">
    <property type="term" value="F:zinc ion binding"/>
    <property type="evidence" value="ECO:0007669"/>
    <property type="project" value="UniProtKB-KW"/>
</dbReference>
<feature type="compositionally biased region" description="Polar residues" evidence="21">
    <location>
        <begin position="207"/>
        <end position="217"/>
    </location>
</feature>
<evidence type="ECO:0000256" key="14">
    <source>
        <dbReference type="ARBA" id="ARBA00023136"/>
    </source>
</evidence>
<evidence type="ECO:0000256" key="9">
    <source>
        <dbReference type="ARBA" id="ARBA00022723"/>
    </source>
</evidence>
<dbReference type="STRING" id="69332.A0A388LKP8"/>
<keyword evidence="11 20" id="KW-0862">Zinc</keyword>
<comment type="caution">
    <text evidence="20">Lacks conserved residue(s) required for the propagation of feature annotation.</text>
</comment>
<feature type="transmembrane region" description="Helical" evidence="20">
    <location>
        <begin position="1079"/>
        <end position="1101"/>
    </location>
</feature>
<feature type="transmembrane region" description="Helical" evidence="20">
    <location>
        <begin position="960"/>
        <end position="979"/>
    </location>
</feature>
<dbReference type="UniPathway" id="UPA00695"/>
<evidence type="ECO:0000256" key="17">
    <source>
        <dbReference type="ARBA" id="ARBA00048682"/>
    </source>
</evidence>
<evidence type="ECO:0000256" key="1">
    <source>
        <dbReference type="ARBA" id="ARBA00001936"/>
    </source>
</evidence>
<feature type="compositionally biased region" description="Acidic residues" evidence="21">
    <location>
        <begin position="102"/>
        <end position="111"/>
    </location>
</feature>
<keyword evidence="5 20" id="KW-1003">Cell membrane</keyword>
<proteinExistence type="inferred from homology"/>
<evidence type="ECO:0000256" key="5">
    <source>
        <dbReference type="ARBA" id="ARBA00022475"/>
    </source>
</evidence>
<evidence type="ECO:0000256" key="18">
    <source>
        <dbReference type="PIRSR" id="PIRSR605150-2"/>
    </source>
</evidence>
<reference evidence="23 24" key="1">
    <citation type="journal article" date="2018" name="Cell">
        <title>The Chara Genome: Secondary Complexity and Implications for Plant Terrestrialization.</title>
        <authorList>
            <person name="Nishiyama T."/>
            <person name="Sakayama H."/>
            <person name="Vries J.D."/>
            <person name="Buschmann H."/>
            <person name="Saint-Marcoux D."/>
            <person name="Ullrich K.K."/>
            <person name="Haas F.B."/>
            <person name="Vanderstraeten L."/>
            <person name="Becker D."/>
            <person name="Lang D."/>
            <person name="Vosolsobe S."/>
            <person name="Rombauts S."/>
            <person name="Wilhelmsson P.K.I."/>
            <person name="Janitza P."/>
            <person name="Kern R."/>
            <person name="Heyl A."/>
            <person name="Rumpler F."/>
            <person name="Villalobos L.I.A.C."/>
            <person name="Clay J.M."/>
            <person name="Skokan R."/>
            <person name="Toyoda A."/>
            <person name="Suzuki Y."/>
            <person name="Kagoshima H."/>
            <person name="Schijlen E."/>
            <person name="Tajeshwar N."/>
            <person name="Catarino B."/>
            <person name="Hetherington A.J."/>
            <person name="Saltykova A."/>
            <person name="Bonnot C."/>
            <person name="Breuninger H."/>
            <person name="Symeonidi A."/>
            <person name="Radhakrishnan G.V."/>
            <person name="Van Nieuwerburgh F."/>
            <person name="Deforce D."/>
            <person name="Chang C."/>
            <person name="Karol K.G."/>
            <person name="Hedrich R."/>
            <person name="Ulvskov P."/>
            <person name="Glockner G."/>
            <person name="Delwiche C.F."/>
            <person name="Petrasek J."/>
            <person name="Van de Peer Y."/>
            <person name="Friml J."/>
            <person name="Beilby M."/>
            <person name="Dolan L."/>
            <person name="Kohara Y."/>
            <person name="Sugano S."/>
            <person name="Fujiyama A."/>
            <person name="Delaux P.-M."/>
            <person name="Quint M."/>
            <person name="TheiBen G."/>
            <person name="Hagemann M."/>
            <person name="Harholt J."/>
            <person name="Dunand C."/>
            <person name="Zachgo S."/>
            <person name="Langdale J."/>
            <person name="Maumus F."/>
            <person name="Straeten D.V.D."/>
            <person name="Gould S.B."/>
            <person name="Rensing S.A."/>
        </authorList>
    </citation>
    <scope>NUCLEOTIDE SEQUENCE [LARGE SCALE GENOMIC DNA]</scope>
    <source>
        <strain evidence="23 24">S276</strain>
    </source>
</reference>
<evidence type="ECO:0000256" key="11">
    <source>
        <dbReference type="ARBA" id="ARBA00022833"/>
    </source>
</evidence>
<evidence type="ECO:0000259" key="22">
    <source>
        <dbReference type="Pfam" id="PF14569"/>
    </source>
</evidence>
<comment type="subcellular location">
    <subcellularLocation>
        <location evidence="2 20">Cell membrane</location>
        <topology evidence="2 20">Multi-pass membrane protein</topology>
    </subcellularLocation>
</comment>
<feature type="transmembrane region" description="Helical" evidence="20">
    <location>
        <begin position="1048"/>
        <end position="1067"/>
    </location>
</feature>
<feature type="binding site" evidence="19">
    <location>
        <position position="609"/>
    </location>
    <ligand>
        <name>Mn(2+)</name>
        <dbReference type="ChEBI" id="CHEBI:29035"/>
    </ligand>
</feature>
<feature type="domain" description="Cellulose synthase RING-type zinc finger" evidence="22">
    <location>
        <begin position="46"/>
        <end position="105"/>
    </location>
</feature>
<dbReference type="EMBL" id="BFEA01000418">
    <property type="protein sequence ID" value="GBG82805.1"/>
    <property type="molecule type" value="Genomic_DNA"/>
</dbReference>
<dbReference type="Gramene" id="GBG82805">
    <property type="protein sequence ID" value="GBG82805"/>
    <property type="gene ID" value="CBR_g36336"/>
</dbReference>
<keyword evidence="9 20" id="KW-0479">Metal-binding</keyword>
<keyword evidence="16 20" id="KW-0961">Cell wall biogenesis/degradation</keyword>
<comment type="cofactor">
    <cofactor evidence="20">
        <name>Zn(2+)</name>
        <dbReference type="ChEBI" id="CHEBI:29105"/>
    </cofactor>
    <text evidence="20">Binds 2 Zn(2+) ions per subunit.</text>
</comment>
<feature type="compositionally biased region" description="Low complexity" evidence="21">
    <location>
        <begin position="195"/>
        <end position="206"/>
    </location>
</feature>
<evidence type="ECO:0000256" key="6">
    <source>
        <dbReference type="ARBA" id="ARBA00022676"/>
    </source>
</evidence>
<dbReference type="EC" id="2.4.1.12" evidence="20"/>
<comment type="similarity">
    <text evidence="4 20">Belongs to the glycosyltransferase 2 family. Plant cellulose synthase subfamily.</text>
</comment>
<dbReference type="GO" id="GO:0005886">
    <property type="term" value="C:plasma membrane"/>
    <property type="evidence" value="ECO:0007669"/>
    <property type="project" value="UniProtKB-SubCell"/>
</dbReference>
<evidence type="ECO:0000256" key="7">
    <source>
        <dbReference type="ARBA" id="ARBA00022679"/>
    </source>
</evidence>
<evidence type="ECO:0000313" key="24">
    <source>
        <dbReference type="Proteomes" id="UP000265515"/>
    </source>
</evidence>
<keyword evidence="12 20" id="KW-0135">Cellulose biosynthesis</keyword>
<dbReference type="InterPro" id="IPR027934">
    <property type="entry name" value="CES_Znf_RING"/>
</dbReference>
<dbReference type="AlphaFoldDB" id="A0A388LKP8"/>
<dbReference type="Pfam" id="PF03552">
    <property type="entry name" value="Cellulose_synt"/>
    <property type="match status" value="1"/>
</dbReference>
<dbReference type="Pfam" id="PF14569">
    <property type="entry name" value="zf-UDP"/>
    <property type="match status" value="1"/>
</dbReference>
<gene>
    <name evidence="23" type="ORF">CBR_g36336</name>
</gene>
<protein>
    <recommendedName>
        <fullName evidence="20">Cellulose synthase</fullName>
        <ecNumber evidence="20">2.4.1.12</ecNumber>
    </recommendedName>
</protein>
<feature type="binding site" evidence="18">
    <location>
        <position position="466"/>
    </location>
    <ligand>
        <name>UDP-alpha-D-glucose</name>
        <dbReference type="ChEBI" id="CHEBI:58885"/>
    </ligand>
</feature>
<evidence type="ECO:0000256" key="8">
    <source>
        <dbReference type="ARBA" id="ARBA00022692"/>
    </source>
</evidence>
<evidence type="ECO:0000256" key="3">
    <source>
        <dbReference type="ARBA" id="ARBA00004768"/>
    </source>
</evidence>
<evidence type="ECO:0000256" key="4">
    <source>
        <dbReference type="ARBA" id="ARBA00007548"/>
    </source>
</evidence>
<dbReference type="GO" id="GO:0071555">
    <property type="term" value="P:cell wall organization"/>
    <property type="evidence" value="ECO:0007669"/>
    <property type="project" value="UniProtKB-KW"/>
</dbReference>
<keyword evidence="7 20" id="KW-0808">Transferase</keyword>
<evidence type="ECO:0000256" key="19">
    <source>
        <dbReference type="PIRSR" id="PIRSR605150-3"/>
    </source>
</evidence>
<feature type="region of interest" description="Disordered" evidence="21">
    <location>
        <begin position="99"/>
        <end position="236"/>
    </location>
</feature>
<evidence type="ECO:0000256" key="15">
    <source>
        <dbReference type="ARBA" id="ARBA00023211"/>
    </source>
</evidence>
<evidence type="ECO:0000256" key="21">
    <source>
        <dbReference type="SAM" id="MobiDB-lite"/>
    </source>
</evidence>
<comment type="catalytic activity">
    <reaction evidence="17 20">
        <text>[(1-&gt;4)-beta-D-glucosyl](n) + UDP-alpha-D-glucose = [(1-&gt;4)-beta-D-glucosyl](n+1) + UDP + H(+)</text>
        <dbReference type="Rhea" id="RHEA:19929"/>
        <dbReference type="Rhea" id="RHEA-COMP:10033"/>
        <dbReference type="Rhea" id="RHEA-COMP:10034"/>
        <dbReference type="ChEBI" id="CHEBI:15378"/>
        <dbReference type="ChEBI" id="CHEBI:18246"/>
        <dbReference type="ChEBI" id="CHEBI:58223"/>
        <dbReference type="ChEBI" id="CHEBI:58885"/>
        <dbReference type="EC" id="2.4.1.12"/>
    </reaction>
</comment>
<keyword evidence="6 20" id="KW-0328">Glycosyltransferase</keyword>
<feature type="transmembrane region" description="Helical" evidence="20">
    <location>
        <begin position="1107"/>
        <end position="1127"/>
    </location>
</feature>
<feature type="transmembrane region" description="Helical" evidence="20">
    <location>
        <begin position="916"/>
        <end position="940"/>
    </location>
</feature>
<feature type="compositionally biased region" description="Polar residues" evidence="21">
    <location>
        <begin position="129"/>
        <end position="142"/>
    </location>
</feature>
<dbReference type="InterPro" id="IPR013083">
    <property type="entry name" value="Znf_RING/FYVE/PHD"/>
</dbReference>
<evidence type="ECO:0000256" key="12">
    <source>
        <dbReference type="ARBA" id="ARBA00022916"/>
    </source>
</evidence>
<dbReference type="Gene3D" id="3.30.40.10">
    <property type="entry name" value="Zinc/RING finger domain, C3HC4 (zinc finger)"/>
    <property type="match status" value="1"/>
</dbReference>
<keyword evidence="13 20" id="KW-1133">Transmembrane helix</keyword>
<comment type="pathway">
    <text evidence="3 20">Glycan metabolism; plant cellulose biosynthesis.</text>
</comment>
<sequence>MSGEGRRIENVIAFGNQRRKKLLLTVAESPGSVSHDVYGNEGKVLTCGLCSEKVDVNEKGEPFIACDNCVFPVCRRCFDFICRHEGGKCPGCGTTYGTSSPEDGDGDDGDGDGVQGASTADGRKKEAASASQGKDGQQTSAADSRRVRKDAKGATSVAEEGGRKKDQHGDGHGDGESPRQRGRMAVGSQGQRQRSALSSSMDSESSMNVPLLSQTNADARKPQNNKHSSSPLAATEPESLRLSVQVGAQSASDAGTASKSDLWEYGYGSVHWNAAMVASASSGETRAPAASGGKGGGDGGGGHDDGKLRIDISDDVPMLDGTRRPLARKMHMASALVNPFRLVLTCRVLILALFLRYRIAHQNHEAHLVWLVSVICEFWFALSWILDQVPRWSPITRETYPERLSLRYEKPGEPNNLLPVDVFVFVPEVDDDVNNNVGPLRLANSILSVLAGNYPADRLSCYVSDDSASLLTFEVLTETASFARVWVPFCKKFDIEPRSPEVYFGQRVDRTAGKTHPDFVKDRRFMKTEHDEFKVRLNAMAAKFKDVPANGWTMRDGSPWPGNKSKDHAGMIQVFVQPDGETKDVLGNPLPRLVYVSRERRPKFLDHRKAGSLNAVARASALLSNGTFILVLDAGDVINNSLAIREGVCFLLDPSKGGRVCFVQFSCQPPDSLDPFGCGRRLFYEGTMRALDGVQGPLYVGTGCMFRRQALYGMDPPPVPKADKGRSGGSCCCGGGGGVCGCFGWRRYGAPTVGTGPEKRSIITAVIPGDLRNEGEVPTKWHGRRFGICPNFVITTLDAEGAIPDIPPQQVLGDVIFCISCGYEDGTEWGKKAGWRYGSTAESFLTGFELHLSGWRSVYCHSRPTNPAIRVGPEVTMVHRLHQIRFDALGSLDMFFSRHNPLWKGLFRRLKPLQRIAYIGMVSYPLVSMPILVYCCLPAFCLFTDQFILDPVDVEAIAMYVLLGASTIGICVLEARWSGVSVSDTWHNQQLWMISGLSSHLAAVVQGLLKVLTGIDTRPTTRPSGYGYGDGAAADAAASALKLPWFSAPPIVILAVTVIACLTAIAREVNRKNQKWANLVHRLLFALWVLAHLLHFGKVVLGKREKFPTLIIVWSVLFAIILSLLWVRLLA</sequence>
<dbReference type="SUPFAM" id="SSF57850">
    <property type="entry name" value="RING/U-box"/>
    <property type="match status" value="1"/>
</dbReference>